<gene>
    <name evidence="2" type="ORF">COU18_02730</name>
</gene>
<protein>
    <recommendedName>
        <fullName evidence="4">DUF5667 domain-containing protein</fullName>
    </recommendedName>
</protein>
<organism evidence="2 3">
    <name type="scientific">Candidatus Kaiserbacteria bacterium CG10_big_fil_rev_8_21_14_0_10_51_14</name>
    <dbReference type="NCBI Taxonomy" id="1974610"/>
    <lineage>
        <taxon>Bacteria</taxon>
        <taxon>Candidatus Kaiseribacteriota</taxon>
    </lineage>
</organism>
<evidence type="ECO:0000256" key="1">
    <source>
        <dbReference type="SAM" id="SignalP"/>
    </source>
</evidence>
<feature type="chain" id="PRO_5013923970" description="DUF5667 domain-containing protein" evidence="1">
    <location>
        <begin position="24"/>
        <end position="185"/>
    </location>
</feature>
<dbReference type="Proteomes" id="UP000231192">
    <property type="component" value="Unassembled WGS sequence"/>
</dbReference>
<dbReference type="EMBL" id="PFBK01000008">
    <property type="protein sequence ID" value="PIR83575.1"/>
    <property type="molecule type" value="Genomic_DNA"/>
</dbReference>
<name>A0A2H0UCS8_9BACT</name>
<proteinExistence type="predicted"/>
<evidence type="ECO:0008006" key="4">
    <source>
        <dbReference type="Google" id="ProtNLM"/>
    </source>
</evidence>
<comment type="caution">
    <text evidence="2">The sequence shown here is derived from an EMBL/GenBank/DDBJ whole genome shotgun (WGS) entry which is preliminary data.</text>
</comment>
<dbReference type="AlphaFoldDB" id="A0A2H0UCS8"/>
<reference evidence="3" key="1">
    <citation type="submission" date="2017-09" db="EMBL/GenBank/DDBJ databases">
        <title>Depth-based differentiation of microbial function through sediment-hosted aquifers and enrichment of novel symbionts in the deep terrestrial subsurface.</title>
        <authorList>
            <person name="Probst A.J."/>
            <person name="Ladd B."/>
            <person name="Jarett J.K."/>
            <person name="Geller-Mcgrath D.E."/>
            <person name="Sieber C.M.K."/>
            <person name="Emerson J.B."/>
            <person name="Anantharaman K."/>
            <person name="Thomas B.C."/>
            <person name="Malmstrom R."/>
            <person name="Stieglmeier M."/>
            <person name="Klingl A."/>
            <person name="Woyke T."/>
            <person name="Ryan C.M."/>
            <person name="Banfield J.F."/>
        </authorList>
    </citation>
    <scope>NUCLEOTIDE SEQUENCE [LARGE SCALE GENOMIC DNA]</scope>
</reference>
<keyword evidence="1" id="KW-0732">Signal</keyword>
<accession>A0A2H0UCS8</accession>
<feature type="signal peptide" evidence="1">
    <location>
        <begin position="1"/>
        <end position="23"/>
    </location>
</feature>
<evidence type="ECO:0000313" key="2">
    <source>
        <dbReference type="EMBL" id="PIR83575.1"/>
    </source>
</evidence>
<evidence type="ECO:0000313" key="3">
    <source>
        <dbReference type="Proteomes" id="UP000231192"/>
    </source>
</evidence>
<sequence>MNAVAVRRFTIMAIALIAIFGFAALTADAAAEEATETPVVPTLIAPSDVDDVATACLFYEQAVAAAETAAETATATAETAATATAAHDRVTAALQALVIPSALAANYHAVLDIQRAIQDRAQATYAATLAATRAETAAARQLAIAEENAVAALSLAASFTDECGGETITLPTTVPTPTTDDNSGS</sequence>